<evidence type="ECO:0000256" key="1">
    <source>
        <dbReference type="SAM" id="Phobius"/>
    </source>
</evidence>
<evidence type="ECO:0000313" key="2">
    <source>
        <dbReference type="EMBL" id="KKK61781.1"/>
    </source>
</evidence>
<gene>
    <name evidence="2" type="ORF">LCGC14_3010890</name>
</gene>
<keyword evidence="1" id="KW-1133">Transmembrane helix</keyword>
<comment type="caution">
    <text evidence="2">The sequence shown here is derived from an EMBL/GenBank/DDBJ whole genome shotgun (WGS) entry which is preliminary data.</text>
</comment>
<protein>
    <submittedName>
        <fullName evidence="2">Uncharacterized protein</fullName>
    </submittedName>
</protein>
<sequence length="55" mass="5975">MKVVVSWVMEVVAGAAVLAVALFMVAVVLGLILTMYVRIAGEREWLVGVLDGWGW</sequence>
<keyword evidence="1" id="KW-0812">Transmembrane</keyword>
<keyword evidence="1" id="KW-0472">Membrane</keyword>
<dbReference type="EMBL" id="LAZR01062312">
    <property type="protein sequence ID" value="KKK61781.1"/>
    <property type="molecule type" value="Genomic_DNA"/>
</dbReference>
<accession>A0A0F8ZPG1</accession>
<dbReference type="AlphaFoldDB" id="A0A0F8ZPG1"/>
<reference evidence="2" key="1">
    <citation type="journal article" date="2015" name="Nature">
        <title>Complex archaea that bridge the gap between prokaryotes and eukaryotes.</title>
        <authorList>
            <person name="Spang A."/>
            <person name="Saw J.H."/>
            <person name="Jorgensen S.L."/>
            <person name="Zaremba-Niedzwiedzka K."/>
            <person name="Martijn J."/>
            <person name="Lind A.E."/>
            <person name="van Eijk R."/>
            <person name="Schleper C."/>
            <person name="Guy L."/>
            <person name="Ettema T.J."/>
        </authorList>
    </citation>
    <scope>NUCLEOTIDE SEQUENCE</scope>
</reference>
<organism evidence="2">
    <name type="scientific">marine sediment metagenome</name>
    <dbReference type="NCBI Taxonomy" id="412755"/>
    <lineage>
        <taxon>unclassified sequences</taxon>
        <taxon>metagenomes</taxon>
        <taxon>ecological metagenomes</taxon>
    </lineage>
</organism>
<proteinExistence type="predicted"/>
<name>A0A0F8ZPG1_9ZZZZ</name>
<feature type="transmembrane region" description="Helical" evidence="1">
    <location>
        <begin position="12"/>
        <end position="37"/>
    </location>
</feature>